<dbReference type="CDD" id="cd00882">
    <property type="entry name" value="Ras_like_GTPase"/>
    <property type="match status" value="1"/>
</dbReference>
<evidence type="ECO:0000313" key="2">
    <source>
        <dbReference type="EMBL" id="CAF4350526.1"/>
    </source>
</evidence>
<evidence type="ECO:0000313" key="3">
    <source>
        <dbReference type="Proteomes" id="UP000663862"/>
    </source>
</evidence>
<dbReference type="Gene3D" id="3.40.50.300">
    <property type="entry name" value="P-loop containing nucleotide triphosphate hydrolases"/>
    <property type="match status" value="1"/>
</dbReference>
<dbReference type="EMBL" id="CAJOBQ010000418">
    <property type="protein sequence ID" value="CAF4350526.1"/>
    <property type="molecule type" value="Genomic_DNA"/>
</dbReference>
<dbReference type="AlphaFoldDB" id="A0A820L3E0"/>
<organism evidence="2 3">
    <name type="scientific">Rotaria socialis</name>
    <dbReference type="NCBI Taxonomy" id="392032"/>
    <lineage>
        <taxon>Eukaryota</taxon>
        <taxon>Metazoa</taxon>
        <taxon>Spiralia</taxon>
        <taxon>Gnathifera</taxon>
        <taxon>Rotifera</taxon>
        <taxon>Eurotatoria</taxon>
        <taxon>Bdelloidea</taxon>
        <taxon>Philodinida</taxon>
        <taxon>Philodinidae</taxon>
        <taxon>Rotaria</taxon>
    </lineage>
</organism>
<evidence type="ECO:0000259" key="1">
    <source>
        <dbReference type="Pfam" id="PF01926"/>
    </source>
</evidence>
<dbReference type="Proteomes" id="UP000663862">
    <property type="component" value="Unassembled WGS sequence"/>
</dbReference>
<gene>
    <name evidence="2" type="ORF">TSG867_LOCUS9507</name>
</gene>
<reference evidence="2" key="1">
    <citation type="submission" date="2021-02" db="EMBL/GenBank/DDBJ databases">
        <authorList>
            <person name="Nowell W R."/>
        </authorList>
    </citation>
    <scope>NUCLEOTIDE SEQUENCE</scope>
</reference>
<dbReference type="GO" id="GO:0005525">
    <property type="term" value="F:GTP binding"/>
    <property type="evidence" value="ECO:0007669"/>
    <property type="project" value="InterPro"/>
</dbReference>
<sequence length="250" mass="27538">MEGINVALFDLTSTGKATMLNSLIGSKVAATGCGETTMAIKKYTAQYFNLWDIPGRNDEISYLSMEYIAFWKGLTRRLVLIITTVKENSSMMKLLDAIKLKYDIVVHKFDQIEEEERENFQKQVTAQIAEAGLKGVDHVYYSATLLGNVTSARQIRFVGVIGGDAQSGSARLVGVLMSDGDKIMDIVTEYLQKAVSRRKLSSAQVIVQATLQALPSQLADIPAFPGLPGDLLQQQIHELSSCWKVLSEDP</sequence>
<dbReference type="Pfam" id="PF01926">
    <property type="entry name" value="MMR_HSR1"/>
    <property type="match status" value="1"/>
</dbReference>
<dbReference type="SUPFAM" id="SSF52540">
    <property type="entry name" value="P-loop containing nucleoside triphosphate hydrolases"/>
    <property type="match status" value="1"/>
</dbReference>
<dbReference type="InterPro" id="IPR027417">
    <property type="entry name" value="P-loop_NTPase"/>
</dbReference>
<comment type="caution">
    <text evidence="2">The sequence shown here is derived from an EMBL/GenBank/DDBJ whole genome shotgun (WGS) entry which is preliminary data.</text>
</comment>
<name>A0A820L3E0_9BILA</name>
<accession>A0A820L3E0</accession>
<proteinExistence type="predicted"/>
<feature type="domain" description="G" evidence="1">
    <location>
        <begin position="6"/>
        <end position="113"/>
    </location>
</feature>
<protein>
    <recommendedName>
        <fullName evidence="1">G domain-containing protein</fullName>
    </recommendedName>
</protein>
<dbReference type="InterPro" id="IPR006073">
    <property type="entry name" value="GTP-bd"/>
</dbReference>